<evidence type="ECO:0000313" key="1">
    <source>
        <dbReference type="EMBL" id="WZE63502.1"/>
    </source>
</evidence>
<dbReference type="EMBL" id="OR756649">
    <property type="protein sequence ID" value="WZE63502.1"/>
    <property type="molecule type" value="Genomic_DNA"/>
</dbReference>
<reference evidence="1" key="1">
    <citation type="submission" date="2023-10" db="EMBL/GenBank/DDBJ databases">
        <title>Two new lytic phages for Micrococcus sp. strain 1402.</title>
        <authorList>
            <person name="Petrzik K."/>
        </authorList>
    </citation>
    <scope>NUCLEOTIDE SEQUENCE</scope>
</reference>
<organism evidence="1">
    <name type="scientific">Micrococcus phage Kurnik</name>
    <dbReference type="NCBI Taxonomy" id="3092208"/>
    <lineage>
        <taxon>Viruses</taxon>
        <taxon>Duplodnaviria</taxon>
        <taxon>Heunggongvirae</taxon>
        <taxon>Uroviricota</taxon>
        <taxon>Caudoviricetes</taxon>
    </lineage>
</organism>
<protein>
    <submittedName>
        <fullName evidence="1">Uncharacterized protein</fullName>
    </submittedName>
</protein>
<accession>A0AAU6R6B3</accession>
<sequence length="58" mass="6163">MANPLLRLPIVGGPHDGAQAAIPQHGLTIGGYVTVGRTVYEYCFSGGKPVLHFTKENL</sequence>
<proteinExistence type="predicted"/>
<name>A0AAU6R6B3_9CAUD</name>